<evidence type="ECO:0000256" key="2">
    <source>
        <dbReference type="HAMAP-Rule" id="MF_01074"/>
    </source>
</evidence>
<dbReference type="NCBIfam" id="TIGR00299">
    <property type="entry name" value="nickel pincer cofactor biosynthesis protein LarC"/>
    <property type="match status" value="1"/>
</dbReference>
<dbReference type="Gene3D" id="3.30.70.1380">
    <property type="entry name" value="Transcriptional regulatory protein pf0864 domain like"/>
    <property type="match status" value="1"/>
</dbReference>
<reference evidence="4 5" key="1">
    <citation type="submission" date="2012-07" db="EMBL/GenBank/DDBJ databases">
        <title>Draft genome sequence of Desulfovibrio magneticus str. Maddingley MBC34 obtained from a metagenomic sequence of a methanogenic enrichment isolated from coal-seam formation water in Victoria, Australia.</title>
        <authorList>
            <person name="Greenfield P."/>
            <person name="Hendry P."/>
            <person name="Li D."/>
            <person name="Rosewarne C.P."/>
            <person name="Tran-Dinh N."/>
            <person name="Elbourne L.D.H."/>
            <person name="Paulsen I.T."/>
            <person name="Midgley D.J."/>
        </authorList>
    </citation>
    <scope>NUCLEOTIDE SEQUENCE [LARGE SCALE GENOMIC DNA]</scope>
    <source>
        <strain evidence="5">Maddingley MBC34</strain>
    </source>
</reference>
<proteinExistence type="inferred from homology"/>
<dbReference type="GO" id="GO:0016151">
    <property type="term" value="F:nickel cation binding"/>
    <property type="evidence" value="ECO:0007669"/>
    <property type="project" value="UniProtKB-UniRule"/>
</dbReference>
<dbReference type="EMBL" id="ALAO01000030">
    <property type="protein sequence ID" value="EKO40982.1"/>
    <property type="molecule type" value="Genomic_DNA"/>
</dbReference>
<dbReference type="AlphaFoldDB" id="K6FQZ3"/>
<feature type="compositionally biased region" description="Basic and acidic residues" evidence="3">
    <location>
        <begin position="88"/>
        <end position="113"/>
    </location>
</feature>
<evidence type="ECO:0000256" key="3">
    <source>
        <dbReference type="SAM" id="MobiDB-lite"/>
    </source>
</evidence>
<dbReference type="InterPro" id="IPR002822">
    <property type="entry name" value="Ni_insertion"/>
</dbReference>
<keyword evidence="1 2" id="KW-0533">Nickel</keyword>
<comment type="caution">
    <text evidence="4">The sequence shown here is derived from an EMBL/GenBank/DDBJ whole genome shotgun (WGS) entry which is preliminary data.</text>
</comment>
<feature type="compositionally biased region" description="Basic residues" evidence="3">
    <location>
        <begin position="114"/>
        <end position="132"/>
    </location>
</feature>
<dbReference type="Pfam" id="PF01969">
    <property type="entry name" value="Ni_insertion"/>
    <property type="match status" value="1"/>
</dbReference>
<feature type="compositionally biased region" description="Basic and acidic residues" evidence="3">
    <location>
        <begin position="133"/>
        <end position="172"/>
    </location>
</feature>
<gene>
    <name evidence="4" type="ORF">B193_0273</name>
</gene>
<organism evidence="4 5">
    <name type="scientific">Solidesulfovibrio magneticus str. Maddingley MBC34</name>
    <dbReference type="NCBI Taxonomy" id="1206767"/>
    <lineage>
        <taxon>Bacteria</taxon>
        <taxon>Pseudomonadati</taxon>
        <taxon>Thermodesulfobacteriota</taxon>
        <taxon>Desulfovibrionia</taxon>
        <taxon>Desulfovibrionales</taxon>
        <taxon>Desulfovibrionaceae</taxon>
        <taxon>Solidesulfovibrio</taxon>
    </lineage>
</organism>
<dbReference type="GO" id="GO:0016829">
    <property type="term" value="F:lyase activity"/>
    <property type="evidence" value="ECO:0007669"/>
    <property type="project" value="UniProtKB-UniRule"/>
</dbReference>
<name>K6FQZ3_9BACT</name>
<evidence type="ECO:0000256" key="1">
    <source>
        <dbReference type="ARBA" id="ARBA00022596"/>
    </source>
</evidence>
<dbReference type="Proteomes" id="UP000006272">
    <property type="component" value="Unassembled WGS sequence"/>
</dbReference>
<accession>K6FQZ3</accession>
<dbReference type="PANTHER" id="PTHR36566:SF1">
    <property type="entry name" value="PYRIDINIUM-3,5-BISTHIOCARBOXYLIC ACID MONONUCLEOTIDE NICKEL INSERTION PROTEIN"/>
    <property type="match status" value="1"/>
</dbReference>
<feature type="region of interest" description="Disordered" evidence="3">
    <location>
        <begin position="70"/>
        <end position="176"/>
    </location>
</feature>
<evidence type="ECO:0000313" key="4">
    <source>
        <dbReference type="EMBL" id="EKO40982.1"/>
    </source>
</evidence>
<comment type="similarity">
    <text evidence="2">Belongs to the LarC family.</text>
</comment>
<dbReference type="PATRIC" id="fig|1206767.3.peg.251"/>
<dbReference type="HAMAP" id="MF_01074">
    <property type="entry name" value="LarC"/>
    <property type="match status" value="1"/>
</dbReference>
<keyword evidence="2" id="KW-0456">Lyase</keyword>
<dbReference type="PANTHER" id="PTHR36566">
    <property type="entry name" value="NICKEL INSERTION PROTEIN-RELATED"/>
    <property type="match status" value="1"/>
</dbReference>
<sequence>MKILFYDCFAGVSGDMNLAAMLGLGVSPDFLGAELSKLGLDDEFRLEVGKDARNGIHGLRVDVRLTADDAAGEENGHGGHHGQGPAQAERHTHEPGRDHAHDTDHGHGEPHPHDGHHHHGHAQAKQHAHHHGREPVHPAGHDHGGHHEPGQEHVHGSHDHGHGHGHGHDGSHGHAPHRNLAAIEAVIRGSSLSEPVKDTSLAIFRKVAQAEAKVHGKLVDEVHFHEVGAVDSIVDIVGAAICFHALGVDAVWASPVELGGGFARCAHGLMPVPAPATTEILAGVPTTRGGTPHEATTPTGAAILATLATRFTATPALTLEQTAYGIGHRQTERPNVLRVHLATAEAPDASAPQAKAPNEARLLVCNIDDMTAEALGVAMDVLMEHGAMDVHFTPILMKKNRPGTTLSLLCAADDEERFKDLIFRHTATLGVKVLRLEKTELDRTFSRLETPLGPVTMKHAARNGVRLRSKPELEDCRELAKHHGLSLAEVQAVVAGCAGRGEKP</sequence>
<evidence type="ECO:0000313" key="5">
    <source>
        <dbReference type="Proteomes" id="UP000006272"/>
    </source>
</evidence>
<protein>
    <recommendedName>
        <fullName evidence="2">Putative nickel insertion protein</fullName>
    </recommendedName>
</protein>